<dbReference type="AlphaFoldDB" id="A0A1C4FMN3"/>
<sequence length="193" mass="21910">MRVDISVVQERYAKMSNEELIRYATLDAKGLTPAAQQVIAYEVDKRNLHPGIFDAVEAQNRDHSEEEIYAYCETLQGLDCPLCRKTVPLNGTFSRQVKAIIFSGHTSDTYTVACPDCLDKTSKTALHKSLLQGWWSPVGIFRTLSAIFIYLRHSKHHHDEAPSPALRQFARLHVGPLTAYRGDRRRLQSIITQ</sequence>
<name>A0A1C4FMN3_9BACT</name>
<dbReference type="OrthoDB" id="359260at2"/>
<organism evidence="1 2">
    <name type="scientific">Chitinophaga costaii</name>
    <dbReference type="NCBI Taxonomy" id="1335309"/>
    <lineage>
        <taxon>Bacteria</taxon>
        <taxon>Pseudomonadati</taxon>
        <taxon>Bacteroidota</taxon>
        <taxon>Chitinophagia</taxon>
        <taxon>Chitinophagales</taxon>
        <taxon>Chitinophagaceae</taxon>
        <taxon>Chitinophaga</taxon>
    </lineage>
</organism>
<proteinExistence type="predicted"/>
<dbReference type="Proteomes" id="UP000242818">
    <property type="component" value="Unassembled WGS sequence"/>
</dbReference>
<accession>A0A1C4FMN3</accession>
<protein>
    <submittedName>
        <fullName evidence="1">Uncharacterized protein</fullName>
    </submittedName>
</protein>
<evidence type="ECO:0000313" key="2">
    <source>
        <dbReference type="Proteomes" id="UP000242818"/>
    </source>
</evidence>
<gene>
    <name evidence="1" type="ORF">GA0116948_11585</name>
</gene>
<evidence type="ECO:0000313" key="1">
    <source>
        <dbReference type="EMBL" id="SCC57126.1"/>
    </source>
</evidence>
<reference evidence="1 2" key="1">
    <citation type="submission" date="2016-08" db="EMBL/GenBank/DDBJ databases">
        <authorList>
            <person name="Seilhamer J.J."/>
        </authorList>
    </citation>
    <scope>NUCLEOTIDE SEQUENCE [LARGE SCALE GENOMIC DNA]</scope>
    <source>
        <strain evidence="1 2">A37T2</strain>
    </source>
</reference>
<dbReference type="EMBL" id="FMAR01000015">
    <property type="protein sequence ID" value="SCC57126.1"/>
    <property type="molecule type" value="Genomic_DNA"/>
</dbReference>
<keyword evidence="2" id="KW-1185">Reference proteome</keyword>
<dbReference type="RefSeq" id="WP_089714609.1">
    <property type="nucleotide sequence ID" value="NZ_FMAR01000015.1"/>
</dbReference>